<accession>A0AAD9YU77</accession>
<gene>
    <name evidence="2" type="ORF">CKAH01_03032</name>
</gene>
<evidence type="ECO:0000256" key="1">
    <source>
        <dbReference type="SAM" id="MobiDB-lite"/>
    </source>
</evidence>
<dbReference type="Proteomes" id="UP001281614">
    <property type="component" value="Unassembled WGS sequence"/>
</dbReference>
<evidence type="ECO:0000313" key="3">
    <source>
        <dbReference type="Proteomes" id="UP001281614"/>
    </source>
</evidence>
<dbReference type="EMBL" id="VYYT01000002">
    <property type="protein sequence ID" value="KAK2779684.1"/>
    <property type="molecule type" value="Genomic_DNA"/>
</dbReference>
<name>A0AAD9YU77_COLKA</name>
<comment type="caution">
    <text evidence="2">The sequence shown here is derived from an EMBL/GenBank/DDBJ whole genome shotgun (WGS) entry which is preliminary data.</text>
</comment>
<organism evidence="2 3">
    <name type="scientific">Colletotrichum kahawae</name>
    <name type="common">Coffee berry disease fungus</name>
    <dbReference type="NCBI Taxonomy" id="34407"/>
    <lineage>
        <taxon>Eukaryota</taxon>
        <taxon>Fungi</taxon>
        <taxon>Dikarya</taxon>
        <taxon>Ascomycota</taxon>
        <taxon>Pezizomycotina</taxon>
        <taxon>Sordariomycetes</taxon>
        <taxon>Hypocreomycetidae</taxon>
        <taxon>Glomerellales</taxon>
        <taxon>Glomerellaceae</taxon>
        <taxon>Colletotrichum</taxon>
        <taxon>Colletotrichum gloeosporioides species complex</taxon>
    </lineage>
</organism>
<keyword evidence="3" id="KW-1185">Reference proteome</keyword>
<protein>
    <submittedName>
        <fullName evidence="2">Uncharacterized protein</fullName>
    </submittedName>
</protein>
<proteinExistence type="predicted"/>
<sequence>MPATPANIVCSASRPSKVKPVEVEAEAGISSIRRWAQDEQETVFYRSSDSERLPLSISLSLPKPSPARHLTGSYFAYAYFRVLRSARTGPGRRVLSSPRHSVSNDQDIFPPPAHAPSGARSLQP</sequence>
<reference evidence="2" key="1">
    <citation type="submission" date="2023-02" db="EMBL/GenBank/DDBJ databases">
        <title>Colletotrichum kahawae CIFC_Que2 genome sequencing and assembly.</title>
        <authorList>
            <person name="Baroncelli R."/>
        </authorList>
    </citation>
    <scope>NUCLEOTIDE SEQUENCE</scope>
    <source>
        <strain evidence="2">CIFC_Que2</strain>
    </source>
</reference>
<feature type="region of interest" description="Disordered" evidence="1">
    <location>
        <begin position="89"/>
        <end position="124"/>
    </location>
</feature>
<evidence type="ECO:0000313" key="2">
    <source>
        <dbReference type="EMBL" id="KAK2779684.1"/>
    </source>
</evidence>
<dbReference type="AlphaFoldDB" id="A0AAD9YU77"/>